<dbReference type="OrthoDB" id="10424607at2759"/>
<dbReference type="EMBL" id="BGPR01257698">
    <property type="protein sequence ID" value="GBM62047.1"/>
    <property type="molecule type" value="Genomic_DNA"/>
</dbReference>
<accession>A0A4Y2H8U0</accession>
<name>A0A4Y2H8U0_ARAVE</name>
<proteinExistence type="predicted"/>
<reference evidence="1 2" key="1">
    <citation type="journal article" date="2019" name="Sci. Rep.">
        <title>Orb-weaving spider Araneus ventricosus genome elucidates the spidroin gene catalogue.</title>
        <authorList>
            <person name="Kono N."/>
            <person name="Nakamura H."/>
            <person name="Ohtoshi R."/>
            <person name="Moran D.A.P."/>
            <person name="Shinohara A."/>
            <person name="Yoshida Y."/>
            <person name="Fujiwara M."/>
            <person name="Mori M."/>
            <person name="Tomita M."/>
            <person name="Arakawa K."/>
        </authorList>
    </citation>
    <scope>NUCLEOTIDE SEQUENCE [LARGE SCALE GENOMIC DNA]</scope>
</reference>
<protein>
    <submittedName>
        <fullName evidence="1">Uncharacterized protein</fullName>
    </submittedName>
</protein>
<organism evidence="1 2">
    <name type="scientific">Araneus ventricosus</name>
    <name type="common">Orbweaver spider</name>
    <name type="synonym">Epeira ventricosa</name>
    <dbReference type="NCBI Taxonomy" id="182803"/>
    <lineage>
        <taxon>Eukaryota</taxon>
        <taxon>Metazoa</taxon>
        <taxon>Ecdysozoa</taxon>
        <taxon>Arthropoda</taxon>
        <taxon>Chelicerata</taxon>
        <taxon>Arachnida</taxon>
        <taxon>Araneae</taxon>
        <taxon>Araneomorphae</taxon>
        <taxon>Entelegynae</taxon>
        <taxon>Araneoidea</taxon>
        <taxon>Araneidae</taxon>
        <taxon>Araneus</taxon>
    </lineage>
</organism>
<dbReference type="AlphaFoldDB" id="A0A4Y2H8U0"/>
<keyword evidence="2" id="KW-1185">Reference proteome</keyword>
<evidence type="ECO:0000313" key="1">
    <source>
        <dbReference type="EMBL" id="GBM62047.1"/>
    </source>
</evidence>
<dbReference type="Proteomes" id="UP000499080">
    <property type="component" value="Unassembled WGS sequence"/>
</dbReference>
<evidence type="ECO:0000313" key="2">
    <source>
        <dbReference type="Proteomes" id="UP000499080"/>
    </source>
</evidence>
<gene>
    <name evidence="1" type="ORF">AVEN_51196_1</name>
</gene>
<comment type="caution">
    <text evidence="1">The sequence shown here is derived from an EMBL/GenBank/DDBJ whole genome shotgun (WGS) entry which is preliminary data.</text>
</comment>
<sequence>MECPLRMTFDGTRPNLQDEKAYVALAVNGQRPSRVLFVRYPYEVYTEFHEVPSTYWTPIHFVPTALILPDDMEKEWVEFFETHIGSVKKDNVDISIIQMALTMARHKICFRIKIDPKAKRKQRANRIQLMDKEIDLNMGVQEE</sequence>